<dbReference type="EMBL" id="JAGYPF010000002">
    <property type="protein sequence ID" value="MBS4213240.1"/>
    <property type="molecule type" value="Genomic_DNA"/>
</dbReference>
<dbReference type="InterPro" id="IPR007197">
    <property type="entry name" value="rSAM"/>
</dbReference>
<dbReference type="AlphaFoldDB" id="A0A942YVR0"/>
<evidence type="ECO:0000313" key="7">
    <source>
        <dbReference type="Proteomes" id="UP000679749"/>
    </source>
</evidence>
<evidence type="ECO:0000256" key="2">
    <source>
        <dbReference type="ARBA" id="ARBA00022723"/>
    </source>
</evidence>
<name>A0A942YVR0_9BACI</name>
<dbReference type="SUPFAM" id="SSF102114">
    <property type="entry name" value="Radical SAM enzymes"/>
    <property type="match status" value="1"/>
</dbReference>
<dbReference type="SFLD" id="SFLDG01067">
    <property type="entry name" value="SPASM/twitch_domain_containing"/>
    <property type="match status" value="1"/>
</dbReference>
<protein>
    <submittedName>
        <fullName evidence="6">Radical SAM protein</fullName>
    </submittedName>
</protein>
<gene>
    <name evidence="6" type="ORF">KHA99_12345</name>
</gene>
<keyword evidence="2" id="KW-0479">Metal-binding</keyword>
<keyword evidence="1" id="KW-0949">S-adenosyl-L-methionine</keyword>
<dbReference type="Gene3D" id="3.20.20.70">
    <property type="entry name" value="Aldolase class I"/>
    <property type="match status" value="1"/>
</dbReference>
<proteinExistence type="predicted"/>
<keyword evidence="3" id="KW-0408">Iron</keyword>
<accession>A0A942YVR0</accession>
<dbReference type="CDD" id="cd01335">
    <property type="entry name" value="Radical_SAM"/>
    <property type="match status" value="1"/>
</dbReference>
<evidence type="ECO:0000256" key="3">
    <source>
        <dbReference type="ARBA" id="ARBA00023004"/>
    </source>
</evidence>
<dbReference type="InterPro" id="IPR013785">
    <property type="entry name" value="Aldolase_TIM"/>
</dbReference>
<dbReference type="PANTHER" id="PTHR11228:SF7">
    <property type="entry name" value="PQQA PEPTIDE CYCLASE"/>
    <property type="match status" value="1"/>
</dbReference>
<dbReference type="PANTHER" id="PTHR11228">
    <property type="entry name" value="RADICAL SAM DOMAIN PROTEIN"/>
    <property type="match status" value="1"/>
</dbReference>
<dbReference type="SFLD" id="SFLDS00029">
    <property type="entry name" value="Radical_SAM"/>
    <property type="match status" value="1"/>
</dbReference>
<keyword evidence="4" id="KW-0411">Iron-sulfur</keyword>
<comment type="caution">
    <text evidence="6">The sequence shown here is derived from an EMBL/GenBank/DDBJ whole genome shotgun (WGS) entry which is preliminary data.</text>
</comment>
<reference evidence="6" key="1">
    <citation type="submission" date="2021-05" db="EMBL/GenBank/DDBJ databases">
        <title>Novel Bacillus species.</title>
        <authorList>
            <person name="Liu G."/>
        </authorList>
    </citation>
    <scope>NUCLEOTIDE SEQUENCE</scope>
    <source>
        <strain evidence="6">FJAT-49825</strain>
    </source>
</reference>
<dbReference type="GO" id="GO:0003824">
    <property type="term" value="F:catalytic activity"/>
    <property type="evidence" value="ECO:0007669"/>
    <property type="project" value="InterPro"/>
</dbReference>
<feature type="domain" description="Radical SAM core" evidence="5">
    <location>
        <begin position="1"/>
        <end position="217"/>
    </location>
</feature>
<dbReference type="PROSITE" id="PS51918">
    <property type="entry name" value="RADICAL_SAM"/>
    <property type="match status" value="1"/>
</dbReference>
<dbReference type="InterPro" id="IPR058240">
    <property type="entry name" value="rSAM_sf"/>
</dbReference>
<evidence type="ECO:0000256" key="4">
    <source>
        <dbReference type="ARBA" id="ARBA00023014"/>
    </source>
</evidence>
<evidence type="ECO:0000313" key="6">
    <source>
        <dbReference type="EMBL" id="MBS4213240.1"/>
    </source>
</evidence>
<organism evidence="6 7">
    <name type="scientific">Neobacillus rhizophilus</name>
    <dbReference type="NCBI Taxonomy" id="2833579"/>
    <lineage>
        <taxon>Bacteria</taxon>
        <taxon>Bacillati</taxon>
        <taxon>Bacillota</taxon>
        <taxon>Bacilli</taxon>
        <taxon>Bacillales</taxon>
        <taxon>Bacillaceae</taxon>
        <taxon>Neobacillus</taxon>
    </lineage>
</organism>
<sequence length="268" mass="31404">MKRLILTYNQSCNLNCKFCYIDFHHKKIEDKTISIVEQAIQLGFDIITFGGGDSFSKRDFREACKIAHQNHLFTHVDTNTLSINESDFKFIEENIDLLGVSIDAIGDYYNLFRDSHRLFQKLNHTLQQLEKYNIEIKVNTILTAQNINSIPDIFEYISTFKNIKRWSIYQFSPLSSAKKFEDIYKISDSDFEQTLKFVNTSNTDLIIEKNRYANRVDGYIFCDEEGNLYTNNINGKYLPLGSIFNEEDIKNVFSKNILINPKIKKRYT</sequence>
<evidence type="ECO:0000259" key="5">
    <source>
        <dbReference type="PROSITE" id="PS51918"/>
    </source>
</evidence>
<evidence type="ECO:0000256" key="1">
    <source>
        <dbReference type="ARBA" id="ARBA00022691"/>
    </source>
</evidence>
<keyword evidence="7" id="KW-1185">Reference proteome</keyword>
<dbReference type="Pfam" id="PF04055">
    <property type="entry name" value="Radical_SAM"/>
    <property type="match status" value="1"/>
</dbReference>
<dbReference type="GO" id="GO:0051536">
    <property type="term" value="F:iron-sulfur cluster binding"/>
    <property type="evidence" value="ECO:0007669"/>
    <property type="project" value="UniProtKB-KW"/>
</dbReference>
<dbReference type="Proteomes" id="UP000679749">
    <property type="component" value="Unassembled WGS sequence"/>
</dbReference>
<dbReference type="RefSeq" id="WP_213117739.1">
    <property type="nucleotide sequence ID" value="NZ_JAGYPF010000002.1"/>
</dbReference>
<dbReference type="InterPro" id="IPR050377">
    <property type="entry name" value="Radical_SAM_PqqE_MftC-like"/>
</dbReference>
<dbReference type="GO" id="GO:0046872">
    <property type="term" value="F:metal ion binding"/>
    <property type="evidence" value="ECO:0007669"/>
    <property type="project" value="UniProtKB-KW"/>
</dbReference>